<dbReference type="OrthoDB" id="9793805at2"/>
<evidence type="ECO:0000313" key="2">
    <source>
        <dbReference type="Proteomes" id="UP000199459"/>
    </source>
</evidence>
<organism evidence="1 2">
    <name type="scientific">Nitrosomonas marina</name>
    <dbReference type="NCBI Taxonomy" id="917"/>
    <lineage>
        <taxon>Bacteria</taxon>
        <taxon>Pseudomonadati</taxon>
        <taxon>Pseudomonadota</taxon>
        <taxon>Betaproteobacteria</taxon>
        <taxon>Nitrosomonadales</taxon>
        <taxon>Nitrosomonadaceae</taxon>
        <taxon>Nitrosomonas</taxon>
    </lineage>
</organism>
<dbReference type="Gene3D" id="3.40.50.2000">
    <property type="entry name" value="Glycogen Phosphorylase B"/>
    <property type="match status" value="1"/>
</dbReference>
<proteinExistence type="predicted"/>
<dbReference type="NCBIfam" id="TIGR00661">
    <property type="entry name" value="MJ1255"/>
    <property type="match status" value="1"/>
</dbReference>
<dbReference type="Pfam" id="PF13528">
    <property type="entry name" value="Glyco_trans_1_3"/>
    <property type="match status" value="1"/>
</dbReference>
<protein>
    <recommendedName>
        <fullName evidence="3">Glycosyltransferase</fullName>
    </recommendedName>
</protein>
<accession>A0A1H8BBP9</accession>
<evidence type="ECO:0008006" key="3">
    <source>
        <dbReference type="Google" id="ProtNLM"/>
    </source>
</evidence>
<name>A0A1H8BBP9_9PROT</name>
<evidence type="ECO:0000313" key="1">
    <source>
        <dbReference type="EMBL" id="SEM80166.1"/>
    </source>
</evidence>
<dbReference type="EMBL" id="FOCP01000002">
    <property type="protein sequence ID" value="SEM80166.1"/>
    <property type="molecule type" value="Genomic_DNA"/>
</dbReference>
<dbReference type="InterPro" id="IPR005262">
    <property type="entry name" value="MJ1255-like"/>
</dbReference>
<sequence length="348" mass="39701">MKVFYGIQGTGNGHITRGRIMAREFRAADIAVDYQFTGRPKDTFFDMEIFNDHLWCEGLTFSVKNGKINPFMTVLKSSPVRLIRDIRQLDLSSYDLVICDFEPVTAWAARQQKKKTFGVSHQYAFQYKIPRAGSNPVSEAVMKHFAPVDIGVGLHWHHFDQPILPPIIDTPDIAKRVQKNKIVVYLPFENQQKLIQILAPFRNFEFNIYSFVPDLTQRIEHIHCKPLSLHGFQKDLHDCAGIICNAGFELASESLYLGKKILVKPVHAQMEQTSNAAALVELGYGHMMNKIDPKIIEQWLGITKAVRINYPNTAKYLVEWIKNGMPPADQGWCNQVWSSVRAMPVDLS</sequence>
<reference evidence="1 2" key="1">
    <citation type="submission" date="2016-10" db="EMBL/GenBank/DDBJ databases">
        <authorList>
            <person name="de Groot N.N."/>
        </authorList>
    </citation>
    <scope>NUCLEOTIDE SEQUENCE [LARGE SCALE GENOMIC DNA]</scope>
    <source>
        <strain evidence="1 2">Nm22</strain>
    </source>
</reference>
<dbReference type="SUPFAM" id="SSF53756">
    <property type="entry name" value="UDP-Glycosyltransferase/glycogen phosphorylase"/>
    <property type="match status" value="1"/>
</dbReference>
<dbReference type="AlphaFoldDB" id="A0A1H8BBP9"/>
<dbReference type="STRING" id="917.SAMN05216326_11724"/>
<dbReference type="Proteomes" id="UP000199459">
    <property type="component" value="Unassembled WGS sequence"/>
</dbReference>
<dbReference type="RefSeq" id="WP_090627555.1">
    <property type="nucleotide sequence ID" value="NZ_FOCP01000002.1"/>
</dbReference>
<gene>
    <name evidence="1" type="ORF">SAMN05216325_102192</name>
</gene>